<comment type="similarity">
    <text evidence="1">Belongs to the sigma-70 factor family. ECF subfamily.</text>
</comment>
<dbReference type="InterPro" id="IPR007627">
    <property type="entry name" value="RNA_pol_sigma70_r2"/>
</dbReference>
<protein>
    <submittedName>
        <fullName evidence="7">ECF RNA polymerase sigma factor SigF</fullName>
    </submittedName>
</protein>
<organism evidence="7 8">
    <name type="scientific">Methylobacterium hispanicum</name>
    <dbReference type="NCBI Taxonomy" id="270350"/>
    <lineage>
        <taxon>Bacteria</taxon>
        <taxon>Pseudomonadati</taxon>
        <taxon>Pseudomonadota</taxon>
        <taxon>Alphaproteobacteria</taxon>
        <taxon>Hyphomicrobiales</taxon>
        <taxon>Methylobacteriaceae</taxon>
        <taxon>Methylobacterium</taxon>
    </lineage>
</organism>
<dbReference type="InterPro" id="IPR036388">
    <property type="entry name" value="WH-like_DNA-bd_sf"/>
</dbReference>
<dbReference type="Gene3D" id="1.10.1740.10">
    <property type="match status" value="1"/>
</dbReference>
<dbReference type="Gene3D" id="1.10.10.10">
    <property type="entry name" value="Winged helix-like DNA-binding domain superfamily/Winged helix DNA-binding domain"/>
    <property type="match status" value="1"/>
</dbReference>
<keyword evidence="8" id="KW-1185">Reference proteome</keyword>
<keyword evidence="2" id="KW-0805">Transcription regulation</keyword>
<dbReference type="SUPFAM" id="SSF88659">
    <property type="entry name" value="Sigma3 and sigma4 domains of RNA polymerase sigma factors"/>
    <property type="match status" value="1"/>
</dbReference>
<keyword evidence="5" id="KW-0804">Transcription</keyword>
<dbReference type="AlphaFoldDB" id="A0AAV4ZXK8"/>
<keyword evidence="4" id="KW-0238">DNA-binding</keyword>
<evidence type="ECO:0000256" key="5">
    <source>
        <dbReference type="ARBA" id="ARBA00023163"/>
    </source>
</evidence>
<evidence type="ECO:0000256" key="3">
    <source>
        <dbReference type="ARBA" id="ARBA00023082"/>
    </source>
</evidence>
<evidence type="ECO:0000256" key="4">
    <source>
        <dbReference type="ARBA" id="ARBA00023125"/>
    </source>
</evidence>
<reference evidence="7" key="2">
    <citation type="submission" date="2021-08" db="EMBL/GenBank/DDBJ databases">
        <authorList>
            <person name="Tani A."/>
            <person name="Ola A."/>
            <person name="Ogura Y."/>
            <person name="Katsura K."/>
            <person name="Hayashi T."/>
        </authorList>
    </citation>
    <scope>NUCLEOTIDE SEQUENCE</scope>
    <source>
        <strain evidence="7">DSM 16372</strain>
    </source>
</reference>
<dbReference type="InterPro" id="IPR013324">
    <property type="entry name" value="RNA_pol_sigma_r3/r4-like"/>
</dbReference>
<name>A0AAV4ZXK8_9HYPH</name>
<dbReference type="GO" id="GO:0016987">
    <property type="term" value="F:sigma factor activity"/>
    <property type="evidence" value="ECO:0007669"/>
    <property type="project" value="UniProtKB-KW"/>
</dbReference>
<dbReference type="EMBL" id="BPQO01000055">
    <property type="protein sequence ID" value="GJD92683.1"/>
    <property type="molecule type" value="Genomic_DNA"/>
</dbReference>
<reference evidence="7" key="1">
    <citation type="journal article" date="2016" name="Front. Microbiol.">
        <title>Genome Sequence of the Piezophilic, Mesophilic Sulfate-Reducing Bacterium Desulfovibrio indicus J2T.</title>
        <authorList>
            <person name="Cao J."/>
            <person name="Maignien L."/>
            <person name="Shao Z."/>
            <person name="Alain K."/>
            <person name="Jebbar M."/>
        </authorList>
    </citation>
    <scope>NUCLEOTIDE SEQUENCE</scope>
    <source>
        <strain evidence="7">DSM 16372</strain>
    </source>
</reference>
<dbReference type="GO" id="GO:0003677">
    <property type="term" value="F:DNA binding"/>
    <property type="evidence" value="ECO:0007669"/>
    <property type="project" value="UniProtKB-KW"/>
</dbReference>
<feature type="domain" description="RNA polymerase sigma-70 region 2" evidence="6">
    <location>
        <begin position="1"/>
        <end position="46"/>
    </location>
</feature>
<dbReference type="Pfam" id="PF04542">
    <property type="entry name" value="Sigma70_r2"/>
    <property type="match status" value="1"/>
</dbReference>
<dbReference type="NCBIfam" id="TIGR02937">
    <property type="entry name" value="sigma70-ECF"/>
    <property type="match status" value="1"/>
</dbReference>
<comment type="caution">
    <text evidence="7">The sequence shown here is derived from an EMBL/GenBank/DDBJ whole genome shotgun (WGS) entry which is preliminary data.</text>
</comment>
<dbReference type="InterPro" id="IPR039425">
    <property type="entry name" value="RNA_pol_sigma-70-like"/>
</dbReference>
<evidence type="ECO:0000313" key="7">
    <source>
        <dbReference type="EMBL" id="GJD92683.1"/>
    </source>
</evidence>
<dbReference type="InterPro" id="IPR014284">
    <property type="entry name" value="RNA_pol_sigma-70_dom"/>
</dbReference>
<evidence type="ECO:0000259" key="6">
    <source>
        <dbReference type="Pfam" id="PF04542"/>
    </source>
</evidence>
<dbReference type="Proteomes" id="UP001055247">
    <property type="component" value="Unassembled WGS sequence"/>
</dbReference>
<evidence type="ECO:0000313" key="8">
    <source>
        <dbReference type="Proteomes" id="UP001055247"/>
    </source>
</evidence>
<gene>
    <name evidence="7" type="primary">sigF_2</name>
    <name evidence="7" type="ORF">BHAOGJBA_6239</name>
</gene>
<evidence type="ECO:0000256" key="1">
    <source>
        <dbReference type="ARBA" id="ARBA00010641"/>
    </source>
</evidence>
<accession>A0AAV4ZXK8</accession>
<dbReference type="SUPFAM" id="SSF88946">
    <property type="entry name" value="Sigma2 domain of RNA polymerase sigma factors"/>
    <property type="match status" value="1"/>
</dbReference>
<evidence type="ECO:0000256" key="2">
    <source>
        <dbReference type="ARBA" id="ARBA00023015"/>
    </source>
</evidence>
<keyword evidence="3" id="KW-0731">Sigma factor</keyword>
<dbReference type="GO" id="GO:0006352">
    <property type="term" value="P:DNA-templated transcription initiation"/>
    <property type="evidence" value="ECO:0007669"/>
    <property type="project" value="InterPro"/>
</dbReference>
<dbReference type="PANTHER" id="PTHR43133:SF58">
    <property type="entry name" value="ECF RNA POLYMERASE SIGMA FACTOR SIGD"/>
    <property type="match status" value="1"/>
</dbReference>
<dbReference type="RefSeq" id="WP_238232137.1">
    <property type="nucleotide sequence ID" value="NZ_BPQO01000055.1"/>
</dbReference>
<dbReference type="PANTHER" id="PTHR43133">
    <property type="entry name" value="RNA POLYMERASE ECF-TYPE SIGMA FACTO"/>
    <property type="match status" value="1"/>
</dbReference>
<dbReference type="InterPro" id="IPR013325">
    <property type="entry name" value="RNA_pol_sigma_r2"/>
</dbReference>
<proteinExistence type="inferred from homology"/>
<sequence>MDDVVQDALMTVHRARAGYDPRRPFLPWLHAIARRRGIDRLRRAGRGPQEVHDPLAYCAEVDPGPATGTAPGAGGRSMALARAVAALAECQRQAIENLGLRELSLDDTARLIGRSKGALKVNLHRAIEALRASLIQEKE</sequence>